<accession>A0A5C8HNF2</accession>
<protein>
    <recommendedName>
        <fullName evidence="2">biotin carboxylase</fullName>
        <ecNumber evidence="2">6.3.4.14</ecNumber>
    </recommendedName>
</protein>
<reference evidence="13 14" key="1">
    <citation type="submission" date="2019-08" db="EMBL/GenBank/DDBJ databases">
        <authorList>
            <person name="Dong K."/>
        </authorList>
    </citation>
    <scope>NUCLEOTIDE SEQUENCE [LARGE SCALE GENOMIC DNA]</scope>
    <source>
        <strain evidence="13 14">M4-8</strain>
    </source>
</reference>
<evidence type="ECO:0000256" key="8">
    <source>
        <dbReference type="PROSITE-ProRule" id="PRU00409"/>
    </source>
</evidence>
<dbReference type="InterPro" id="IPR001882">
    <property type="entry name" value="Biotin_BS"/>
</dbReference>
<keyword evidence="14" id="KW-1185">Reference proteome</keyword>
<keyword evidence="4 8" id="KW-0547">Nucleotide-binding</keyword>
<evidence type="ECO:0000256" key="3">
    <source>
        <dbReference type="ARBA" id="ARBA00022598"/>
    </source>
</evidence>
<dbReference type="FunFam" id="3.40.50.20:FF:000010">
    <property type="entry name" value="Propionyl-CoA carboxylase subunit alpha"/>
    <property type="match status" value="1"/>
</dbReference>
<dbReference type="SUPFAM" id="SSF56059">
    <property type="entry name" value="Glutathione synthetase ATP-binding domain-like"/>
    <property type="match status" value="1"/>
</dbReference>
<dbReference type="AlphaFoldDB" id="A0A5C8HNF2"/>
<dbReference type="Proteomes" id="UP000321196">
    <property type="component" value="Unassembled WGS sequence"/>
</dbReference>
<evidence type="ECO:0000256" key="7">
    <source>
        <dbReference type="ARBA" id="ARBA00046317"/>
    </source>
</evidence>
<dbReference type="InterPro" id="IPR000089">
    <property type="entry name" value="Biotin_lipoyl"/>
</dbReference>
<evidence type="ECO:0000256" key="2">
    <source>
        <dbReference type="ARBA" id="ARBA00013263"/>
    </source>
</evidence>
<dbReference type="PANTHER" id="PTHR18866">
    <property type="entry name" value="CARBOXYLASE:PYRUVATE/ACETYL-COA/PROPIONYL-COA CARBOXYLASE"/>
    <property type="match status" value="1"/>
</dbReference>
<dbReference type="RefSeq" id="WP_147824417.1">
    <property type="nucleotide sequence ID" value="NZ_BAAARG010000001.1"/>
</dbReference>
<dbReference type="PROSITE" id="PS00188">
    <property type="entry name" value="BIOTIN"/>
    <property type="match status" value="1"/>
</dbReference>
<evidence type="ECO:0000256" key="1">
    <source>
        <dbReference type="ARBA" id="ARBA00001953"/>
    </source>
</evidence>
<dbReference type="SUPFAM" id="SSF52440">
    <property type="entry name" value="PreATP-grasp domain"/>
    <property type="match status" value="1"/>
</dbReference>
<dbReference type="InterPro" id="IPR005482">
    <property type="entry name" value="Biotin_COase_C"/>
</dbReference>
<dbReference type="Pfam" id="PF00289">
    <property type="entry name" value="Biotin_carb_N"/>
    <property type="match status" value="1"/>
</dbReference>
<dbReference type="SUPFAM" id="SSF51230">
    <property type="entry name" value="Single hybrid motif"/>
    <property type="match status" value="1"/>
</dbReference>
<dbReference type="SMART" id="SM00878">
    <property type="entry name" value="Biotin_carb_C"/>
    <property type="match status" value="1"/>
</dbReference>
<dbReference type="Gene3D" id="3.30.470.20">
    <property type="entry name" value="ATP-grasp fold, B domain"/>
    <property type="match status" value="1"/>
</dbReference>
<evidence type="ECO:0000259" key="11">
    <source>
        <dbReference type="PROSITE" id="PS50975"/>
    </source>
</evidence>
<dbReference type="PROSITE" id="PS00867">
    <property type="entry name" value="CPSASE_2"/>
    <property type="match status" value="1"/>
</dbReference>
<dbReference type="Pfam" id="PF02786">
    <property type="entry name" value="CPSase_L_D2"/>
    <property type="match status" value="1"/>
</dbReference>
<evidence type="ECO:0000256" key="5">
    <source>
        <dbReference type="ARBA" id="ARBA00022840"/>
    </source>
</evidence>
<dbReference type="InterPro" id="IPR011054">
    <property type="entry name" value="Rudment_hybrid_motif"/>
</dbReference>
<dbReference type="PROSITE" id="PS50975">
    <property type="entry name" value="ATP_GRASP"/>
    <property type="match status" value="1"/>
</dbReference>
<dbReference type="InterPro" id="IPR011764">
    <property type="entry name" value="Biotin_carboxylation_dom"/>
</dbReference>
<comment type="cofactor">
    <cofactor evidence="1">
        <name>biotin</name>
        <dbReference type="ChEBI" id="CHEBI:57586"/>
    </cofactor>
</comment>
<feature type="compositionally biased region" description="Low complexity" evidence="9">
    <location>
        <begin position="625"/>
        <end position="642"/>
    </location>
</feature>
<dbReference type="EMBL" id="VRSW01000001">
    <property type="protein sequence ID" value="TXK05606.1"/>
    <property type="molecule type" value="Genomic_DNA"/>
</dbReference>
<evidence type="ECO:0000313" key="14">
    <source>
        <dbReference type="Proteomes" id="UP000321196"/>
    </source>
</evidence>
<keyword evidence="5 8" id="KW-0067">ATP-binding</keyword>
<dbReference type="Pfam" id="PF02785">
    <property type="entry name" value="Biotin_carb_C"/>
    <property type="match status" value="1"/>
</dbReference>
<evidence type="ECO:0000256" key="6">
    <source>
        <dbReference type="ARBA" id="ARBA00023267"/>
    </source>
</evidence>
<dbReference type="Gene3D" id="2.40.50.100">
    <property type="match status" value="1"/>
</dbReference>
<dbReference type="PROSITE" id="PS00866">
    <property type="entry name" value="CPSASE_1"/>
    <property type="match status" value="1"/>
</dbReference>
<evidence type="ECO:0000259" key="12">
    <source>
        <dbReference type="PROSITE" id="PS50979"/>
    </source>
</evidence>
<dbReference type="InterPro" id="IPR005481">
    <property type="entry name" value="BC-like_N"/>
</dbReference>
<feature type="domain" description="Lipoyl-binding" evidence="10">
    <location>
        <begin position="549"/>
        <end position="625"/>
    </location>
</feature>
<evidence type="ECO:0000256" key="4">
    <source>
        <dbReference type="ARBA" id="ARBA00022741"/>
    </source>
</evidence>
<keyword evidence="3" id="KW-0436">Ligase</keyword>
<dbReference type="Pfam" id="PF00364">
    <property type="entry name" value="Biotin_lipoyl"/>
    <property type="match status" value="1"/>
</dbReference>
<sequence>MFRTVLVANRGEIARRVLRTLRQEGIRSVAVYSDADADAPFVAEADVAVRIGPAAARDSYLNIEAVIAAAIETGAEAIHPGYGFLSENVAFAEACERAGIVFIGPSTDALTVMADKITAKNHVAEHGVPVVPGFSAVGMDDEAIAARCAEVGFPLLIKPSAGGGGKGMQVVEAPADVLEALATARRIASASFGDDTLLIERLVVRPRHIEVQVLGDNFGSVVHLGERECTLQRRHQKVIEEAPSAVITPEMRERLGAAAVAAAQSVNYRGAGTVEFLASGDDVSEFFFIEMNTRLQVEHPVTELVTGVDLVREQLRIAAGLPLDFTQDEVTITGHAIEARVYAESPERGFLPATGTIVRFTPSARARNDSAIESGSTISSDYDPMIAKVITAGRTREEALTSLISALQETVVFGVETNIEFLISLLARDEVRGATFDTGLLDRLGTPERVPTAPELITAAADAMVRPPENGTWGARDGWRSAGPAAVIVSHFLDGDEVVSGTADDGNAAAQASFAVDTDGGLWVHAGAQTRRLVPLSRRALLERHLASLEEAEHPSDPQARAPMPGNVVALHVADGDTVAVGDRLVTIEAMKMEHPVVATAAGIVTIDVAMGEHVRRDQPLAHITAPTTDSAPTTDAGETDA</sequence>
<dbReference type="SUPFAM" id="SSF51246">
    <property type="entry name" value="Rudiment single hybrid motif"/>
    <property type="match status" value="1"/>
</dbReference>
<feature type="region of interest" description="Disordered" evidence="9">
    <location>
        <begin position="620"/>
        <end position="642"/>
    </location>
</feature>
<dbReference type="EC" id="6.3.4.14" evidence="2"/>
<feature type="domain" description="Biotin carboxylation" evidence="12">
    <location>
        <begin position="1"/>
        <end position="446"/>
    </location>
</feature>
<dbReference type="PROSITE" id="PS50968">
    <property type="entry name" value="BIOTINYL_LIPOYL"/>
    <property type="match status" value="1"/>
</dbReference>
<name>A0A5C8HNF2_9MICO</name>
<dbReference type="GO" id="GO:0046872">
    <property type="term" value="F:metal ion binding"/>
    <property type="evidence" value="ECO:0007669"/>
    <property type="project" value="InterPro"/>
</dbReference>
<evidence type="ECO:0000259" key="10">
    <source>
        <dbReference type="PROSITE" id="PS50968"/>
    </source>
</evidence>
<dbReference type="OrthoDB" id="9760256at2"/>
<feature type="domain" description="ATP-grasp" evidence="11">
    <location>
        <begin position="120"/>
        <end position="319"/>
    </location>
</feature>
<comment type="caution">
    <text evidence="13">The sequence shown here is derived from an EMBL/GenBank/DDBJ whole genome shotgun (WGS) entry which is preliminary data.</text>
</comment>
<dbReference type="InterPro" id="IPR011761">
    <property type="entry name" value="ATP-grasp"/>
</dbReference>
<dbReference type="InterPro" id="IPR016185">
    <property type="entry name" value="PreATP-grasp_dom_sf"/>
</dbReference>
<proteinExistence type="predicted"/>
<dbReference type="CDD" id="cd06850">
    <property type="entry name" value="biotinyl_domain"/>
    <property type="match status" value="1"/>
</dbReference>
<dbReference type="PANTHER" id="PTHR18866:SF33">
    <property type="entry name" value="METHYLCROTONOYL-COA CARBOXYLASE SUBUNIT ALPHA, MITOCHONDRIAL-RELATED"/>
    <property type="match status" value="1"/>
</dbReference>
<dbReference type="GO" id="GO:0005524">
    <property type="term" value="F:ATP binding"/>
    <property type="evidence" value="ECO:0007669"/>
    <property type="project" value="UniProtKB-UniRule"/>
</dbReference>
<dbReference type="PROSITE" id="PS50979">
    <property type="entry name" value="BC"/>
    <property type="match status" value="1"/>
</dbReference>
<dbReference type="InterPro" id="IPR005479">
    <property type="entry name" value="CPAse_ATP-bd"/>
</dbReference>
<evidence type="ECO:0000313" key="13">
    <source>
        <dbReference type="EMBL" id="TXK05606.1"/>
    </source>
</evidence>
<evidence type="ECO:0000256" key="9">
    <source>
        <dbReference type="SAM" id="MobiDB-lite"/>
    </source>
</evidence>
<comment type="pathway">
    <text evidence="7">Amino-acid degradation; L-leucine degradation.</text>
</comment>
<dbReference type="InterPro" id="IPR050856">
    <property type="entry name" value="Biotin_carboxylase_complex"/>
</dbReference>
<organism evidence="13 14">
    <name type="scientific">Microbacterium mitrae</name>
    <dbReference type="NCBI Taxonomy" id="664640"/>
    <lineage>
        <taxon>Bacteria</taxon>
        <taxon>Bacillati</taxon>
        <taxon>Actinomycetota</taxon>
        <taxon>Actinomycetes</taxon>
        <taxon>Micrococcales</taxon>
        <taxon>Microbacteriaceae</taxon>
        <taxon>Microbacterium</taxon>
    </lineage>
</organism>
<gene>
    <name evidence="13" type="ORF">FVP60_01015</name>
</gene>
<dbReference type="InterPro" id="IPR011053">
    <property type="entry name" value="Single_hybrid_motif"/>
</dbReference>
<dbReference type="FunFam" id="3.30.470.20:FF:000028">
    <property type="entry name" value="Methylcrotonoyl-CoA carboxylase subunit alpha, mitochondrial"/>
    <property type="match status" value="1"/>
</dbReference>
<dbReference type="GO" id="GO:0004075">
    <property type="term" value="F:biotin carboxylase activity"/>
    <property type="evidence" value="ECO:0007669"/>
    <property type="project" value="UniProtKB-EC"/>
</dbReference>
<keyword evidence="6" id="KW-0092">Biotin</keyword>